<protein>
    <submittedName>
        <fullName evidence="3">T9SS type A sorting domain-containing protein</fullName>
    </submittedName>
</protein>
<evidence type="ECO:0000313" key="3">
    <source>
        <dbReference type="EMBL" id="MFD2834040.1"/>
    </source>
</evidence>
<dbReference type="NCBIfam" id="TIGR04183">
    <property type="entry name" value="Por_Secre_tail"/>
    <property type="match status" value="1"/>
</dbReference>
<name>A0ABW5X710_9FLAO</name>
<evidence type="ECO:0000313" key="4">
    <source>
        <dbReference type="Proteomes" id="UP001597438"/>
    </source>
</evidence>
<dbReference type="EMBL" id="JBHUOJ010000027">
    <property type="protein sequence ID" value="MFD2834040.1"/>
    <property type="molecule type" value="Genomic_DNA"/>
</dbReference>
<gene>
    <name evidence="3" type="ORF">ACFSYS_12150</name>
</gene>
<dbReference type="Pfam" id="PF18962">
    <property type="entry name" value="Por_Secre_tail"/>
    <property type="match status" value="1"/>
</dbReference>
<keyword evidence="1" id="KW-0732">Signal</keyword>
<evidence type="ECO:0000259" key="2">
    <source>
        <dbReference type="Pfam" id="PF18962"/>
    </source>
</evidence>
<sequence length="139" mass="15531">MMQSINASGTDGINDQGSISFSIGQTFYEHNNAQDVVLLQGVQQSAVYTEIITKKAPPKQIIMKAYPNPMTNYVILSIPEYEKEKYYYEFYTISGKLLKTAAISGSKTIIPVEELPTSIYLLKVIGTNNTIQTLKLIKK</sequence>
<dbReference type="RefSeq" id="WP_251740818.1">
    <property type="nucleotide sequence ID" value="NZ_JBHUOJ010000027.1"/>
</dbReference>
<accession>A0ABW5X710</accession>
<comment type="caution">
    <text evidence="3">The sequence shown here is derived from an EMBL/GenBank/DDBJ whole genome shotgun (WGS) entry which is preliminary data.</text>
</comment>
<keyword evidence="4" id="KW-1185">Reference proteome</keyword>
<feature type="domain" description="Secretion system C-terminal sorting" evidence="2">
    <location>
        <begin position="66"/>
        <end position="135"/>
    </location>
</feature>
<reference evidence="4" key="1">
    <citation type="journal article" date="2019" name="Int. J. Syst. Evol. Microbiol.">
        <title>The Global Catalogue of Microorganisms (GCM) 10K type strain sequencing project: providing services to taxonomists for standard genome sequencing and annotation.</title>
        <authorList>
            <consortium name="The Broad Institute Genomics Platform"/>
            <consortium name="The Broad Institute Genome Sequencing Center for Infectious Disease"/>
            <person name="Wu L."/>
            <person name="Ma J."/>
        </authorList>
    </citation>
    <scope>NUCLEOTIDE SEQUENCE [LARGE SCALE GENOMIC DNA]</scope>
    <source>
        <strain evidence="4">KCTC 52925</strain>
    </source>
</reference>
<proteinExistence type="predicted"/>
<evidence type="ECO:0000256" key="1">
    <source>
        <dbReference type="ARBA" id="ARBA00022729"/>
    </source>
</evidence>
<dbReference type="InterPro" id="IPR026444">
    <property type="entry name" value="Secre_tail"/>
</dbReference>
<dbReference type="Proteomes" id="UP001597438">
    <property type="component" value="Unassembled WGS sequence"/>
</dbReference>
<organism evidence="3 4">
    <name type="scientific">Christiangramia antarctica</name>
    <dbReference type="NCBI Taxonomy" id="2058158"/>
    <lineage>
        <taxon>Bacteria</taxon>
        <taxon>Pseudomonadati</taxon>
        <taxon>Bacteroidota</taxon>
        <taxon>Flavobacteriia</taxon>
        <taxon>Flavobacteriales</taxon>
        <taxon>Flavobacteriaceae</taxon>
        <taxon>Christiangramia</taxon>
    </lineage>
</organism>